<comment type="caution">
    <text evidence="1">The sequence shown here is derived from an EMBL/GenBank/DDBJ whole genome shotgun (WGS) entry which is preliminary data.</text>
</comment>
<accession>A0A6I4VRA8</accession>
<protein>
    <submittedName>
        <fullName evidence="1">Uncharacterized protein</fullName>
    </submittedName>
</protein>
<keyword evidence="2" id="KW-1185">Reference proteome</keyword>
<dbReference type="RefSeq" id="WP_160799440.1">
    <property type="nucleotide sequence ID" value="NZ_WUUL01000001.1"/>
</dbReference>
<gene>
    <name evidence="1" type="ORF">GSM42_01335</name>
</gene>
<sequence>MFAVSKFLQSMSDHDFYYYYEEFPSVIREVLGLSNQERTDDSSIYTFLFSSFSRDAGKYTNGNNLLMKVAVTKLVNDLPNVFKPWGITIEHSPKSIFNELSNKYKKIMKLRGVEEKLANKAADDLIVVIVRDVIGRYGGQLFKVNRRGR</sequence>
<evidence type="ECO:0000313" key="2">
    <source>
        <dbReference type="Proteomes" id="UP000430692"/>
    </source>
</evidence>
<evidence type="ECO:0000313" key="1">
    <source>
        <dbReference type="EMBL" id="MXQ52416.1"/>
    </source>
</evidence>
<dbReference type="Proteomes" id="UP000430692">
    <property type="component" value="Unassembled WGS sequence"/>
</dbReference>
<dbReference type="AlphaFoldDB" id="A0A6I4VRA8"/>
<proteinExistence type="predicted"/>
<name>A0A6I4VRA8_9BACL</name>
<dbReference type="EMBL" id="WUUL01000001">
    <property type="protein sequence ID" value="MXQ52416.1"/>
    <property type="molecule type" value="Genomic_DNA"/>
</dbReference>
<reference evidence="1 2" key="1">
    <citation type="submission" date="2019-12" db="EMBL/GenBank/DDBJ databases">
        <title>Whole-genome analyses of novel actinobacteria.</title>
        <authorList>
            <person name="Sahin N."/>
            <person name="Saygin H."/>
        </authorList>
    </citation>
    <scope>NUCLEOTIDE SEQUENCE [LARGE SCALE GENOMIC DNA]</scope>
    <source>
        <strain evidence="1 2">KC615</strain>
    </source>
</reference>
<organism evidence="1 2">
    <name type="scientific">Shimazuella alba</name>
    <dbReference type="NCBI Taxonomy" id="2690964"/>
    <lineage>
        <taxon>Bacteria</taxon>
        <taxon>Bacillati</taxon>
        <taxon>Bacillota</taxon>
        <taxon>Bacilli</taxon>
        <taxon>Bacillales</taxon>
        <taxon>Thermoactinomycetaceae</taxon>
        <taxon>Shimazuella</taxon>
    </lineage>
</organism>